<feature type="chain" id="PRO_5046673239" description="CHAD domain-containing protein" evidence="2">
    <location>
        <begin position="23"/>
        <end position="318"/>
    </location>
</feature>
<feature type="region of interest" description="Disordered" evidence="1">
    <location>
        <begin position="245"/>
        <end position="318"/>
    </location>
</feature>
<accession>A0ABV7GCM6</accession>
<sequence length="318" mass="35533">MAGILSRTLVSLLLLMLLTACGGGIEDDIDTYQSLVKQRLATLSTQMNDGQVRNASLLKQYGQLLGQEQPQYAMLAEEIAKDATTEGPMYQSLKRRYQDSLNPANYLNQDEQLAELENLYQATDPALFNDMLSDPLNVLADMSGGTLARVNAMSREAQTLANGAEDFGAGSQLVGNPAYGQWQTNSSGMSFWAWYGMYSLFSDLFDRRVYYGDWSRKRGYSYYNDIGRYRYSSPKQIKRQESVFRDQQKRYKNQGKPFSSPYAKTRSGASGLSRQSAQAPSPSSAPKASQRKFRSNYAKSSSHRNSSGRTSRSVSRGK</sequence>
<dbReference type="Proteomes" id="UP001595621">
    <property type="component" value="Unassembled WGS sequence"/>
</dbReference>
<evidence type="ECO:0008006" key="5">
    <source>
        <dbReference type="Google" id="ProtNLM"/>
    </source>
</evidence>
<reference evidence="4" key="1">
    <citation type="journal article" date="2019" name="Int. J. Syst. Evol. Microbiol.">
        <title>The Global Catalogue of Microorganisms (GCM) 10K type strain sequencing project: providing services to taxonomists for standard genome sequencing and annotation.</title>
        <authorList>
            <consortium name="The Broad Institute Genomics Platform"/>
            <consortium name="The Broad Institute Genome Sequencing Center for Infectious Disease"/>
            <person name="Wu L."/>
            <person name="Ma J."/>
        </authorList>
    </citation>
    <scope>NUCLEOTIDE SEQUENCE [LARGE SCALE GENOMIC DNA]</scope>
    <source>
        <strain evidence="4">KCTC 52277</strain>
    </source>
</reference>
<dbReference type="EMBL" id="JBHRTD010000006">
    <property type="protein sequence ID" value="MFC3137216.1"/>
    <property type="molecule type" value="Genomic_DNA"/>
</dbReference>
<keyword evidence="2" id="KW-0732">Signal</keyword>
<keyword evidence="4" id="KW-1185">Reference proteome</keyword>
<organism evidence="3 4">
    <name type="scientific">Shewanella submarina</name>
    <dbReference type="NCBI Taxonomy" id="2016376"/>
    <lineage>
        <taxon>Bacteria</taxon>
        <taxon>Pseudomonadati</taxon>
        <taxon>Pseudomonadota</taxon>
        <taxon>Gammaproteobacteria</taxon>
        <taxon>Alteromonadales</taxon>
        <taxon>Shewanellaceae</taxon>
        <taxon>Shewanella</taxon>
    </lineage>
</organism>
<feature type="signal peptide" evidence="2">
    <location>
        <begin position="1"/>
        <end position="22"/>
    </location>
</feature>
<dbReference type="RefSeq" id="WP_248935464.1">
    <property type="nucleotide sequence ID" value="NZ_JAKILF010000002.1"/>
</dbReference>
<comment type="caution">
    <text evidence="3">The sequence shown here is derived from an EMBL/GenBank/DDBJ whole genome shotgun (WGS) entry which is preliminary data.</text>
</comment>
<feature type="compositionally biased region" description="Low complexity" evidence="1">
    <location>
        <begin position="303"/>
        <end position="318"/>
    </location>
</feature>
<dbReference type="PROSITE" id="PS51257">
    <property type="entry name" value="PROKAR_LIPOPROTEIN"/>
    <property type="match status" value="1"/>
</dbReference>
<evidence type="ECO:0000256" key="1">
    <source>
        <dbReference type="SAM" id="MobiDB-lite"/>
    </source>
</evidence>
<evidence type="ECO:0000256" key="2">
    <source>
        <dbReference type="SAM" id="SignalP"/>
    </source>
</evidence>
<gene>
    <name evidence="3" type="ORF">ACFOE0_03335</name>
</gene>
<evidence type="ECO:0000313" key="4">
    <source>
        <dbReference type="Proteomes" id="UP001595621"/>
    </source>
</evidence>
<feature type="compositionally biased region" description="Low complexity" evidence="1">
    <location>
        <begin position="273"/>
        <end position="288"/>
    </location>
</feature>
<evidence type="ECO:0000313" key="3">
    <source>
        <dbReference type="EMBL" id="MFC3137216.1"/>
    </source>
</evidence>
<proteinExistence type="predicted"/>
<name>A0ABV7GCM6_9GAMM</name>
<protein>
    <recommendedName>
        <fullName evidence="5">CHAD domain-containing protein</fullName>
    </recommendedName>
</protein>